<sequence length="63" mass="6994">MHYASCWLLTIDAAAVLMNKGLKSRVGTIQCQYMCFIVVCGCRFGGDRRQHCQHINTATGEVS</sequence>
<name>A0A822YS89_NELNU</name>
<evidence type="ECO:0000313" key="1">
    <source>
        <dbReference type="EMBL" id="DAD34289.1"/>
    </source>
</evidence>
<evidence type="ECO:0000313" key="2">
    <source>
        <dbReference type="Proteomes" id="UP000607653"/>
    </source>
</evidence>
<comment type="caution">
    <text evidence="1">The sequence shown here is derived from an EMBL/GenBank/DDBJ whole genome shotgun (WGS) entry which is preliminary data.</text>
</comment>
<dbReference type="Proteomes" id="UP000607653">
    <property type="component" value="Unassembled WGS sequence"/>
</dbReference>
<keyword evidence="2" id="KW-1185">Reference proteome</keyword>
<proteinExistence type="predicted"/>
<gene>
    <name evidence="1" type="ORF">HUJ06_004929</name>
</gene>
<reference evidence="1 2" key="1">
    <citation type="journal article" date="2020" name="Mol. Biol. Evol.">
        <title>Distinct Expression and Methylation Patterns for Genes with Different Fates following a Single Whole-Genome Duplication in Flowering Plants.</title>
        <authorList>
            <person name="Shi T."/>
            <person name="Rahmani R.S."/>
            <person name="Gugger P.F."/>
            <person name="Wang M."/>
            <person name="Li H."/>
            <person name="Zhang Y."/>
            <person name="Li Z."/>
            <person name="Wang Q."/>
            <person name="Van de Peer Y."/>
            <person name="Marchal K."/>
            <person name="Chen J."/>
        </authorList>
    </citation>
    <scope>NUCLEOTIDE SEQUENCE [LARGE SCALE GENOMIC DNA]</scope>
    <source>
        <tissue evidence="1">Leaf</tissue>
    </source>
</reference>
<accession>A0A822YS89</accession>
<dbReference type="EMBL" id="DUZY01000004">
    <property type="protein sequence ID" value="DAD34289.1"/>
    <property type="molecule type" value="Genomic_DNA"/>
</dbReference>
<dbReference type="AlphaFoldDB" id="A0A822YS89"/>
<organism evidence="1 2">
    <name type="scientific">Nelumbo nucifera</name>
    <name type="common">Sacred lotus</name>
    <dbReference type="NCBI Taxonomy" id="4432"/>
    <lineage>
        <taxon>Eukaryota</taxon>
        <taxon>Viridiplantae</taxon>
        <taxon>Streptophyta</taxon>
        <taxon>Embryophyta</taxon>
        <taxon>Tracheophyta</taxon>
        <taxon>Spermatophyta</taxon>
        <taxon>Magnoliopsida</taxon>
        <taxon>Proteales</taxon>
        <taxon>Nelumbonaceae</taxon>
        <taxon>Nelumbo</taxon>
    </lineage>
</organism>
<protein>
    <submittedName>
        <fullName evidence="1">Uncharacterized protein</fullName>
    </submittedName>
</protein>